<evidence type="ECO:0000313" key="6">
    <source>
        <dbReference type="RefSeq" id="XP_060547691.1"/>
    </source>
</evidence>
<evidence type="ECO:0000313" key="5">
    <source>
        <dbReference type="Proteomes" id="UP001652622"/>
    </source>
</evidence>
<name>A0ABM3ZH52_PANGU</name>
<feature type="domain" description="Core-binding (CB)" evidence="4">
    <location>
        <begin position="144"/>
        <end position="223"/>
    </location>
</feature>
<dbReference type="PROSITE" id="PS51900">
    <property type="entry name" value="CB"/>
    <property type="match status" value="1"/>
</dbReference>
<dbReference type="Proteomes" id="UP001652622">
    <property type="component" value="Unplaced"/>
</dbReference>
<evidence type="ECO:0000256" key="1">
    <source>
        <dbReference type="ARBA" id="ARBA00023125"/>
    </source>
</evidence>
<evidence type="ECO:0000256" key="2">
    <source>
        <dbReference type="ARBA" id="ARBA00023172"/>
    </source>
</evidence>
<accession>A0ABM3ZH52</accession>
<dbReference type="SUPFAM" id="SSF56349">
    <property type="entry name" value="DNA breaking-rejoining enzymes"/>
    <property type="match status" value="1"/>
</dbReference>
<keyword evidence="5" id="KW-1185">Reference proteome</keyword>
<dbReference type="GeneID" id="117664749"/>
<dbReference type="InterPro" id="IPR010998">
    <property type="entry name" value="Integrase_recombinase_N"/>
</dbReference>
<dbReference type="PANTHER" id="PTHR33066:SF2">
    <property type="entry name" value="FILAGGRIN-2-LIKE"/>
    <property type="match status" value="1"/>
</dbReference>
<gene>
    <name evidence="6" type="primary">LOC117664749</name>
</gene>
<dbReference type="Gene3D" id="1.10.150.130">
    <property type="match status" value="1"/>
</dbReference>
<dbReference type="InterPro" id="IPR002104">
    <property type="entry name" value="Integrase_catalytic"/>
</dbReference>
<dbReference type="InterPro" id="IPR011010">
    <property type="entry name" value="DNA_brk_join_enz"/>
</dbReference>
<reference evidence="6" key="1">
    <citation type="submission" date="2025-08" db="UniProtKB">
        <authorList>
            <consortium name="RefSeq"/>
        </authorList>
    </citation>
    <scope>IDENTIFICATION</scope>
    <source>
        <tissue evidence="6">Blood</tissue>
    </source>
</reference>
<protein>
    <submittedName>
        <fullName evidence="6">Uncharacterized protein LOC117664749 isoform X1</fullName>
    </submittedName>
</protein>
<feature type="domain" description="Tyr recombinase" evidence="3">
    <location>
        <begin position="258"/>
        <end position="472"/>
    </location>
</feature>
<dbReference type="RefSeq" id="XP_060547691.1">
    <property type="nucleotide sequence ID" value="XM_060691708.1"/>
</dbReference>
<dbReference type="PANTHER" id="PTHR33066">
    <property type="entry name" value="INTEGRASE_SAM-LIKE_N DOMAIN-CONTAINING PROTEIN"/>
    <property type="match status" value="1"/>
</dbReference>
<evidence type="ECO:0000259" key="3">
    <source>
        <dbReference type="PROSITE" id="PS51898"/>
    </source>
</evidence>
<organism evidence="5 6">
    <name type="scientific">Pantherophis guttatus</name>
    <name type="common">Corn snake</name>
    <name type="synonym">Elaphe guttata</name>
    <dbReference type="NCBI Taxonomy" id="94885"/>
    <lineage>
        <taxon>Eukaryota</taxon>
        <taxon>Metazoa</taxon>
        <taxon>Chordata</taxon>
        <taxon>Craniata</taxon>
        <taxon>Vertebrata</taxon>
        <taxon>Euteleostomi</taxon>
        <taxon>Lepidosauria</taxon>
        <taxon>Squamata</taxon>
        <taxon>Bifurcata</taxon>
        <taxon>Unidentata</taxon>
        <taxon>Episquamata</taxon>
        <taxon>Toxicofera</taxon>
        <taxon>Serpentes</taxon>
        <taxon>Colubroidea</taxon>
        <taxon>Colubridae</taxon>
        <taxon>Colubrinae</taxon>
        <taxon>Pantherophis</taxon>
    </lineage>
</organism>
<proteinExistence type="predicted"/>
<dbReference type="InterPro" id="IPR013762">
    <property type="entry name" value="Integrase-like_cat_sf"/>
</dbReference>
<keyword evidence="2" id="KW-0233">DNA recombination</keyword>
<dbReference type="SUPFAM" id="SSF47823">
    <property type="entry name" value="lambda integrase-like, N-terminal domain"/>
    <property type="match status" value="1"/>
</dbReference>
<dbReference type="Gene3D" id="1.10.443.10">
    <property type="entry name" value="Intergrase catalytic core"/>
    <property type="match status" value="1"/>
</dbReference>
<dbReference type="PROSITE" id="PS51898">
    <property type="entry name" value="TYR_RECOMBINASE"/>
    <property type="match status" value="1"/>
</dbReference>
<sequence>MEPPPFSLQGDHDTLRVPRSGPFRIAGQSPGSEVLLSVLGSRGGSHGRSSQPLASRSLICLPPLSVTFQGAQEDPSRASGNHSPRAPLAPETLVLGLDLPICRSAVVYSGQPDCPRPGFPSPSGSGMVPLNRVEAERFLLQEAKVPSSVIDIILASRRPSTVRIYNSTWASFSSWCQRARVNPLSASILDVLLFLREGFAAGLSPNTLRRQAAAISTVLTCGSASSISRHPVVQQFLRGAANLRPPPVHRFPTWDLNKVLSALTASPFEPLRDVSLRFLSFKVSFLVAITSARRISELAALSSRRDLCVFHQDRVVLRLDPSFIPKINSPFHRSQELVLPNFCPSPQHPLERSWHTLDVRRALKIYLRRTSSFRKTEALFVSYQPASIGAKASAPMLGRWIRATISTAYQRQSLPVPHHVTAHSTRSAATSAAWATQASWEEICRAAAWSSISPFIRHYRVDSFASADAAFGRRVLQTVHST</sequence>
<keyword evidence="1" id="KW-0238">DNA-binding</keyword>
<dbReference type="InterPro" id="IPR044068">
    <property type="entry name" value="CB"/>
</dbReference>
<evidence type="ECO:0000259" key="4">
    <source>
        <dbReference type="PROSITE" id="PS51900"/>
    </source>
</evidence>